<dbReference type="PANTHER" id="PTHR43133">
    <property type="entry name" value="RNA POLYMERASE ECF-TYPE SIGMA FACTO"/>
    <property type="match status" value="1"/>
</dbReference>
<dbReference type="GO" id="GO:0016987">
    <property type="term" value="F:sigma factor activity"/>
    <property type="evidence" value="ECO:0007669"/>
    <property type="project" value="UniProtKB-KW"/>
</dbReference>
<dbReference type="InterPro" id="IPR039425">
    <property type="entry name" value="RNA_pol_sigma-70-like"/>
</dbReference>
<dbReference type="AlphaFoldDB" id="A0A840AP80"/>
<accession>A0A840AP80</accession>
<comment type="caution">
    <text evidence="7">The sequence shown here is derived from an EMBL/GenBank/DDBJ whole genome shotgun (WGS) entry which is preliminary data.</text>
</comment>
<organism evidence="7 8">
    <name type="scientific">Kaistia hirudinis</name>
    <dbReference type="NCBI Taxonomy" id="1293440"/>
    <lineage>
        <taxon>Bacteria</taxon>
        <taxon>Pseudomonadati</taxon>
        <taxon>Pseudomonadota</taxon>
        <taxon>Alphaproteobacteria</taxon>
        <taxon>Hyphomicrobiales</taxon>
        <taxon>Kaistiaceae</taxon>
        <taxon>Kaistia</taxon>
    </lineage>
</organism>
<dbReference type="Pfam" id="PF04542">
    <property type="entry name" value="Sigma70_r2"/>
    <property type="match status" value="1"/>
</dbReference>
<dbReference type="EMBL" id="JACIDS010000002">
    <property type="protein sequence ID" value="MBB3930671.1"/>
    <property type="molecule type" value="Genomic_DNA"/>
</dbReference>
<dbReference type="InterPro" id="IPR036388">
    <property type="entry name" value="WH-like_DNA-bd_sf"/>
</dbReference>
<dbReference type="GO" id="GO:0003677">
    <property type="term" value="F:DNA binding"/>
    <property type="evidence" value="ECO:0007669"/>
    <property type="project" value="InterPro"/>
</dbReference>
<sequence length="189" mass="21270">MAEKADADMRARELAALLADVAQRKEAAFRRLYERSSAKLFAVIRRITVSEAAAEEALQEAFLRIWDHADRFDPALASPMTWMTTIARHTAIDNIRRSSERIASTAVAIDELLADRLAAPEVVSDVLASRELRRCIDGMEADRRGMVLLAYCYGWSREELSRRFDRPVATVKTLLRRSLMSLKECLGGG</sequence>
<dbReference type="Gene3D" id="1.10.10.10">
    <property type="entry name" value="Winged helix-like DNA-binding domain superfamily/Winged helix DNA-binding domain"/>
    <property type="match status" value="1"/>
</dbReference>
<dbReference type="InterPro" id="IPR013249">
    <property type="entry name" value="RNA_pol_sigma70_r4_t2"/>
</dbReference>
<feature type="domain" description="RNA polymerase sigma-70 region 2" evidence="5">
    <location>
        <begin position="32"/>
        <end position="99"/>
    </location>
</feature>
<keyword evidence="4" id="KW-0804">Transcription</keyword>
<reference evidence="7 8" key="1">
    <citation type="submission" date="2020-08" db="EMBL/GenBank/DDBJ databases">
        <title>Genomic Encyclopedia of Type Strains, Phase IV (KMG-IV): sequencing the most valuable type-strain genomes for metagenomic binning, comparative biology and taxonomic classification.</title>
        <authorList>
            <person name="Goeker M."/>
        </authorList>
    </citation>
    <scope>NUCLEOTIDE SEQUENCE [LARGE SCALE GENOMIC DNA]</scope>
    <source>
        <strain evidence="7 8">DSM 25966</strain>
    </source>
</reference>
<dbReference type="SUPFAM" id="SSF88946">
    <property type="entry name" value="Sigma2 domain of RNA polymerase sigma factors"/>
    <property type="match status" value="1"/>
</dbReference>
<keyword evidence="3" id="KW-0731">Sigma factor</keyword>
<keyword evidence="2" id="KW-0805">Transcription regulation</keyword>
<evidence type="ECO:0000256" key="4">
    <source>
        <dbReference type="ARBA" id="ARBA00023163"/>
    </source>
</evidence>
<dbReference type="NCBIfam" id="TIGR02937">
    <property type="entry name" value="sigma70-ECF"/>
    <property type="match status" value="1"/>
</dbReference>
<dbReference type="InterPro" id="IPR013325">
    <property type="entry name" value="RNA_pol_sigma_r2"/>
</dbReference>
<name>A0A840AP80_9HYPH</name>
<evidence type="ECO:0000313" key="8">
    <source>
        <dbReference type="Proteomes" id="UP000553963"/>
    </source>
</evidence>
<dbReference type="Gene3D" id="1.10.1740.10">
    <property type="match status" value="1"/>
</dbReference>
<dbReference type="Proteomes" id="UP000553963">
    <property type="component" value="Unassembled WGS sequence"/>
</dbReference>
<dbReference type="SUPFAM" id="SSF88659">
    <property type="entry name" value="Sigma3 and sigma4 domains of RNA polymerase sigma factors"/>
    <property type="match status" value="1"/>
</dbReference>
<dbReference type="InterPro" id="IPR014284">
    <property type="entry name" value="RNA_pol_sigma-70_dom"/>
</dbReference>
<evidence type="ECO:0000256" key="2">
    <source>
        <dbReference type="ARBA" id="ARBA00023015"/>
    </source>
</evidence>
<gene>
    <name evidence="7" type="ORF">GGR25_001710</name>
</gene>
<dbReference type="GO" id="GO:0006352">
    <property type="term" value="P:DNA-templated transcription initiation"/>
    <property type="evidence" value="ECO:0007669"/>
    <property type="project" value="InterPro"/>
</dbReference>
<keyword evidence="8" id="KW-1185">Reference proteome</keyword>
<proteinExistence type="inferred from homology"/>
<feature type="domain" description="RNA polymerase sigma factor 70 region 4 type 2" evidence="6">
    <location>
        <begin position="130"/>
        <end position="181"/>
    </location>
</feature>
<evidence type="ECO:0000256" key="3">
    <source>
        <dbReference type="ARBA" id="ARBA00023082"/>
    </source>
</evidence>
<dbReference type="RefSeq" id="WP_246409364.1">
    <property type="nucleotide sequence ID" value="NZ_JACIDS010000002.1"/>
</dbReference>
<evidence type="ECO:0000259" key="6">
    <source>
        <dbReference type="Pfam" id="PF08281"/>
    </source>
</evidence>
<evidence type="ECO:0000313" key="7">
    <source>
        <dbReference type="EMBL" id="MBB3930671.1"/>
    </source>
</evidence>
<dbReference type="InterPro" id="IPR007627">
    <property type="entry name" value="RNA_pol_sigma70_r2"/>
</dbReference>
<comment type="similarity">
    <text evidence="1">Belongs to the sigma-70 factor family. ECF subfamily.</text>
</comment>
<dbReference type="Pfam" id="PF08281">
    <property type="entry name" value="Sigma70_r4_2"/>
    <property type="match status" value="1"/>
</dbReference>
<dbReference type="PANTHER" id="PTHR43133:SF62">
    <property type="entry name" value="RNA POLYMERASE SIGMA FACTOR SIGZ"/>
    <property type="match status" value="1"/>
</dbReference>
<dbReference type="InterPro" id="IPR013324">
    <property type="entry name" value="RNA_pol_sigma_r3/r4-like"/>
</dbReference>
<evidence type="ECO:0000256" key="1">
    <source>
        <dbReference type="ARBA" id="ARBA00010641"/>
    </source>
</evidence>
<evidence type="ECO:0000259" key="5">
    <source>
        <dbReference type="Pfam" id="PF04542"/>
    </source>
</evidence>
<protein>
    <submittedName>
        <fullName evidence="7">RNA polymerase sigma-70 factor (ECF subfamily)</fullName>
    </submittedName>
</protein>